<dbReference type="OrthoDB" id="408477at2759"/>
<dbReference type="Proteomes" id="UP000626109">
    <property type="component" value="Unassembled WGS sequence"/>
</dbReference>
<dbReference type="Proteomes" id="UP000654075">
    <property type="component" value="Unassembled WGS sequence"/>
</dbReference>
<dbReference type="EMBL" id="CAJNNV010018192">
    <property type="protein sequence ID" value="CAE8605700.1"/>
    <property type="molecule type" value="Genomic_DNA"/>
</dbReference>
<dbReference type="InterPro" id="IPR029063">
    <property type="entry name" value="SAM-dependent_MTases_sf"/>
</dbReference>
<keyword evidence="5" id="KW-1185">Reference proteome</keyword>
<dbReference type="Gene3D" id="3.40.50.150">
    <property type="entry name" value="Vaccinia Virus protein VP39"/>
    <property type="match status" value="1"/>
</dbReference>
<organism evidence="3 5">
    <name type="scientific">Polarella glacialis</name>
    <name type="common">Dinoflagellate</name>
    <dbReference type="NCBI Taxonomy" id="89957"/>
    <lineage>
        <taxon>Eukaryota</taxon>
        <taxon>Sar</taxon>
        <taxon>Alveolata</taxon>
        <taxon>Dinophyceae</taxon>
        <taxon>Suessiales</taxon>
        <taxon>Suessiaceae</taxon>
        <taxon>Polarella</taxon>
    </lineage>
</organism>
<reference evidence="3" key="1">
    <citation type="submission" date="2021-02" db="EMBL/GenBank/DDBJ databases">
        <authorList>
            <person name="Dougan E. K."/>
            <person name="Rhodes N."/>
            <person name="Thang M."/>
            <person name="Chan C."/>
        </authorList>
    </citation>
    <scope>NUCLEOTIDE SEQUENCE</scope>
</reference>
<evidence type="ECO:0000313" key="5">
    <source>
        <dbReference type="Proteomes" id="UP000654075"/>
    </source>
</evidence>
<protein>
    <recommendedName>
        <fullName evidence="2">Methyltransferase FkbM domain-containing protein</fullName>
    </recommendedName>
</protein>
<dbReference type="OMA" id="HEAGCRW"/>
<proteinExistence type="predicted"/>
<dbReference type="InterPro" id="IPR006342">
    <property type="entry name" value="FkbM_mtfrase"/>
</dbReference>
<accession>A0A813F2Y8</accession>
<dbReference type="SUPFAM" id="SSF53335">
    <property type="entry name" value="S-adenosyl-L-methionine-dependent methyltransferases"/>
    <property type="match status" value="1"/>
</dbReference>
<dbReference type="Pfam" id="PF05050">
    <property type="entry name" value="Methyltransf_21"/>
    <property type="match status" value="1"/>
</dbReference>
<dbReference type="AlphaFoldDB" id="A0A813F2Y8"/>
<dbReference type="EMBL" id="CAJNNW010034199">
    <property type="protein sequence ID" value="CAE8721924.1"/>
    <property type="molecule type" value="Genomic_DNA"/>
</dbReference>
<keyword evidence="1" id="KW-1133">Transmembrane helix</keyword>
<comment type="caution">
    <text evidence="3">The sequence shown here is derived from an EMBL/GenBank/DDBJ whole genome shotgun (WGS) entry which is preliminary data.</text>
</comment>
<keyword evidence="1" id="KW-0472">Membrane</keyword>
<evidence type="ECO:0000256" key="1">
    <source>
        <dbReference type="SAM" id="Phobius"/>
    </source>
</evidence>
<evidence type="ECO:0000313" key="4">
    <source>
        <dbReference type="EMBL" id="CAE8721924.1"/>
    </source>
</evidence>
<feature type="domain" description="Methyltransferase FkbM" evidence="2">
    <location>
        <begin position="93"/>
        <end position="265"/>
    </location>
</feature>
<name>A0A813F2Y8_POLGL</name>
<evidence type="ECO:0000313" key="3">
    <source>
        <dbReference type="EMBL" id="CAE8605700.1"/>
    </source>
</evidence>
<keyword evidence="1" id="KW-0812">Transmembrane</keyword>
<feature type="transmembrane region" description="Helical" evidence="1">
    <location>
        <begin position="21"/>
        <end position="40"/>
    </location>
</feature>
<sequence length="281" mass="31791">MLRIFRPLCDLHVYIRHSMRLRKLALVVAVGISLILLVEFQQKFATFRSAYVWVHREVAPLLSDDVSEGQLYTKVLPQNNLTLPKGRGGCVWDVGANNGVWHSNSYYLINQRGFHAWLFEPDASLFMKLRDMYARVGSALADKVELFNMALAASAGLENYRVFPMGFENTIVQSKLNQYDQPLYNYSIAALKADLICTQQKAALQAGLCRVDDGSGDFTVLSIDVEGADSRIIRTAHEAGCRWSILIIESPGDTLMELSQLGYRFVVKNHYNYILVYDKKP</sequence>
<gene>
    <name evidence="3" type="ORF">PGLA1383_LOCUS23805</name>
    <name evidence="4" type="ORF">PGLA2088_LOCUS42216</name>
</gene>
<evidence type="ECO:0000259" key="2">
    <source>
        <dbReference type="Pfam" id="PF05050"/>
    </source>
</evidence>